<sequence length="41" mass="4348">MKRGSVSTTPSSTSSIFCIAQVTLLRDESEVYGPMSLAPAE</sequence>
<dbReference type="AlphaFoldDB" id="A0A7W9HUN0"/>
<evidence type="ECO:0000313" key="1">
    <source>
        <dbReference type="EMBL" id="MBB5808446.1"/>
    </source>
</evidence>
<gene>
    <name evidence="1" type="ORF">F4560_008214</name>
</gene>
<dbReference type="EMBL" id="JACHMO010000001">
    <property type="protein sequence ID" value="MBB5808446.1"/>
    <property type="molecule type" value="Genomic_DNA"/>
</dbReference>
<proteinExistence type="predicted"/>
<evidence type="ECO:0000313" key="2">
    <source>
        <dbReference type="Proteomes" id="UP000552097"/>
    </source>
</evidence>
<dbReference type="RefSeq" id="WP_281391998.1">
    <property type="nucleotide sequence ID" value="NZ_JACHMO010000001.1"/>
</dbReference>
<comment type="caution">
    <text evidence="1">The sequence shown here is derived from an EMBL/GenBank/DDBJ whole genome shotgun (WGS) entry which is preliminary data.</text>
</comment>
<keyword evidence="2" id="KW-1185">Reference proteome</keyword>
<name>A0A7W9HUN0_9PSEU</name>
<accession>A0A7W9HUN0</accession>
<reference evidence="1 2" key="1">
    <citation type="submission" date="2020-08" db="EMBL/GenBank/DDBJ databases">
        <title>Sequencing the genomes of 1000 actinobacteria strains.</title>
        <authorList>
            <person name="Klenk H.-P."/>
        </authorList>
    </citation>
    <scope>NUCLEOTIDE SEQUENCE [LARGE SCALE GENOMIC DNA]</scope>
    <source>
        <strain evidence="1 2">DSM 45486</strain>
    </source>
</reference>
<organism evidence="1 2">
    <name type="scientific">Saccharothrix ecbatanensis</name>
    <dbReference type="NCBI Taxonomy" id="1105145"/>
    <lineage>
        <taxon>Bacteria</taxon>
        <taxon>Bacillati</taxon>
        <taxon>Actinomycetota</taxon>
        <taxon>Actinomycetes</taxon>
        <taxon>Pseudonocardiales</taxon>
        <taxon>Pseudonocardiaceae</taxon>
        <taxon>Saccharothrix</taxon>
    </lineage>
</organism>
<dbReference type="Proteomes" id="UP000552097">
    <property type="component" value="Unassembled WGS sequence"/>
</dbReference>
<protein>
    <submittedName>
        <fullName evidence="1">Uncharacterized protein</fullName>
    </submittedName>
</protein>